<dbReference type="AlphaFoldDB" id="A0A7R8V1V4"/>
<feature type="binding site" evidence="3">
    <location>
        <begin position="506"/>
        <end position="508"/>
    </location>
    <ligand>
        <name>L-glutamate</name>
        <dbReference type="ChEBI" id="CHEBI:29985"/>
    </ligand>
</feature>
<dbReference type="GO" id="GO:0036374">
    <property type="term" value="F:glutathione hydrolase activity"/>
    <property type="evidence" value="ECO:0007669"/>
    <property type="project" value="InterPro"/>
</dbReference>
<keyword evidence="4" id="KW-0472">Membrane</keyword>
<dbReference type="OrthoDB" id="1081007at2759"/>
<dbReference type="Gene3D" id="1.10.246.130">
    <property type="match status" value="1"/>
</dbReference>
<dbReference type="PRINTS" id="PR01210">
    <property type="entry name" value="GGTRANSPTASE"/>
</dbReference>
<dbReference type="InterPro" id="IPR029055">
    <property type="entry name" value="Ntn_hydrolases_N"/>
</dbReference>
<feature type="binding site" evidence="3">
    <location>
        <position position="582"/>
    </location>
    <ligand>
        <name>L-glutamate</name>
        <dbReference type="ChEBI" id="CHEBI:29985"/>
    </ligand>
</feature>
<evidence type="ECO:0000313" key="6">
    <source>
        <dbReference type="Proteomes" id="UP000594454"/>
    </source>
</evidence>
<dbReference type="GO" id="GO:0005886">
    <property type="term" value="C:plasma membrane"/>
    <property type="evidence" value="ECO:0007669"/>
    <property type="project" value="TreeGrafter"/>
</dbReference>
<feature type="binding site" evidence="3">
    <location>
        <position position="214"/>
    </location>
    <ligand>
        <name>L-glutamate</name>
        <dbReference type="ChEBI" id="CHEBI:29985"/>
    </ligand>
</feature>
<accession>A0A7R8V1V4</accession>
<sequence length="677" mass="75066">MALSNIWIVNGADKEIPKNVRHKDFLALDNTITMSDRNSGNGQIDGEVPLKNMARVNQGQENELNEDPENGMVKDNRRNDKKICSYTRWMRFGGFILALILIGFFFTYLVTKYLEISDYSKSSLRLIPPNPEVEAPPSRSILYVFQHGAICSDNDICSEIGQYIFNRGGNVMDSALATLFCNGITTMQSLGIGGGFIMNVFIKAENRSYTIDARETAPKSATDSMFTVHHVGTPTSVGVPGEVLGYWEAHKRFGSMTWKEIIEPSIKVCEDGFPLSKHMLDSLHTNKRLKTDPLLSSAFINKETGDFYQVGARVHPPKELCSTYRLLALHGAHDFYNGTISKLLVDDLKDAGSLVTAEDLASYSVDWHDSIPVNLDDNIMYVVPPAGGGTLLALIMNTLRGYNFTSDSISTVNNTILTYHRAIEAFKFAFAKRSLLGDMRFNNLTEVLQNLTSPDYAEALRQKINDSRTYADFKHYGAKFYRKSDTGTSHLSVVAPNGDAVSATSSINFYFGCGVAGKRTGIIFNNGLDDFSYPNVRQNFFGLPSSKPNFLQPGKRAMSSMSPTIITDTKGNVKLVIGSAGGTKITTAVAMVIMRVLWFDQDIKQAIDAPRIHHQLVPNEIEYEFGNLQQIIGGLEEKGHRTSRYRERGSTMCGITKNETAVYANADFRKKGGVYGL</sequence>
<feature type="active site" description="Nucleophile" evidence="2">
    <location>
        <position position="488"/>
    </location>
</feature>
<dbReference type="Pfam" id="PF01019">
    <property type="entry name" value="G_glu_transpept"/>
    <property type="match status" value="1"/>
</dbReference>
<evidence type="ECO:0000313" key="5">
    <source>
        <dbReference type="EMBL" id="CAD7090944.1"/>
    </source>
</evidence>
<keyword evidence="1" id="KW-0800">Toxin</keyword>
<evidence type="ECO:0000256" key="4">
    <source>
        <dbReference type="SAM" id="Phobius"/>
    </source>
</evidence>
<dbReference type="FunFam" id="3.60.20.40:FF:000001">
    <property type="entry name" value="Gamma-glutamyltranspeptidase 1"/>
    <property type="match status" value="1"/>
</dbReference>
<protein>
    <submittedName>
        <fullName evidence="5">Uncharacterized protein</fullName>
    </submittedName>
</protein>
<dbReference type="InterPro" id="IPR043137">
    <property type="entry name" value="GGT_ssub_C"/>
</dbReference>
<evidence type="ECO:0000256" key="1">
    <source>
        <dbReference type="ARBA" id="ARBA00084097"/>
    </source>
</evidence>
<keyword evidence="4" id="KW-1133">Transmembrane helix</keyword>
<dbReference type="OMA" id="QAQIFTR"/>
<dbReference type="EMBL" id="LR899013">
    <property type="protein sequence ID" value="CAD7090944.1"/>
    <property type="molecule type" value="Genomic_DNA"/>
</dbReference>
<keyword evidence="6" id="KW-1185">Reference proteome</keyword>
<dbReference type="InterPro" id="IPR000101">
    <property type="entry name" value="GGT_peptidase"/>
</dbReference>
<proteinExistence type="predicted"/>
<dbReference type="Proteomes" id="UP000594454">
    <property type="component" value="Chromosome 5"/>
</dbReference>
<dbReference type="InterPro" id="IPR043138">
    <property type="entry name" value="GGT_lsub"/>
</dbReference>
<evidence type="ECO:0000256" key="3">
    <source>
        <dbReference type="PIRSR" id="PIRSR600101-2"/>
    </source>
</evidence>
<name>A0A7R8V1V4_HERIL</name>
<dbReference type="GO" id="GO:0006751">
    <property type="term" value="P:glutathione catabolic process"/>
    <property type="evidence" value="ECO:0007669"/>
    <property type="project" value="InterPro"/>
</dbReference>
<dbReference type="Gene3D" id="3.60.20.40">
    <property type="match status" value="1"/>
</dbReference>
<keyword evidence="4" id="KW-0812">Transmembrane</keyword>
<evidence type="ECO:0000256" key="2">
    <source>
        <dbReference type="PIRSR" id="PIRSR600101-1"/>
    </source>
</evidence>
<dbReference type="InParanoid" id="A0A7R8V1V4"/>
<dbReference type="FunFam" id="1.10.246.130:FF:000002">
    <property type="entry name" value="glutathione hydrolase 1 proenzyme"/>
    <property type="match status" value="1"/>
</dbReference>
<feature type="binding site" evidence="3">
    <location>
        <position position="530"/>
    </location>
    <ligand>
        <name>L-glutamate</name>
        <dbReference type="ChEBI" id="CHEBI:29985"/>
    </ligand>
</feature>
<reference evidence="5 6" key="1">
    <citation type="submission" date="2020-11" db="EMBL/GenBank/DDBJ databases">
        <authorList>
            <person name="Wallbank WR R."/>
            <person name="Pardo Diaz C."/>
            <person name="Kozak K."/>
            <person name="Martin S."/>
            <person name="Jiggins C."/>
            <person name="Moest M."/>
            <person name="Warren A I."/>
            <person name="Generalovic N T."/>
            <person name="Byers J.R.P. K."/>
            <person name="Montejo-Kovacevich G."/>
            <person name="Yen C E."/>
        </authorList>
    </citation>
    <scope>NUCLEOTIDE SEQUENCE [LARGE SCALE GENOMIC DNA]</scope>
</reference>
<dbReference type="PANTHER" id="PTHR11686">
    <property type="entry name" value="GAMMA GLUTAMYL TRANSPEPTIDASE"/>
    <property type="match status" value="1"/>
</dbReference>
<dbReference type="FunCoup" id="A0A7R8V1V4">
    <property type="interactions" value="100"/>
</dbReference>
<keyword evidence="1" id="KW-1202">Platelet aggregation activating toxin</keyword>
<keyword evidence="1" id="KW-1199">Hemostasis impairing toxin</keyword>
<dbReference type="SUPFAM" id="SSF56235">
    <property type="entry name" value="N-terminal nucleophile aminohydrolases (Ntn hydrolases)"/>
    <property type="match status" value="1"/>
</dbReference>
<feature type="binding site" evidence="3">
    <location>
        <begin position="559"/>
        <end position="560"/>
    </location>
    <ligand>
        <name>L-glutamate</name>
        <dbReference type="ChEBI" id="CHEBI:29985"/>
    </ligand>
</feature>
<organism evidence="5 6">
    <name type="scientific">Hermetia illucens</name>
    <name type="common">Black soldier fly</name>
    <dbReference type="NCBI Taxonomy" id="343691"/>
    <lineage>
        <taxon>Eukaryota</taxon>
        <taxon>Metazoa</taxon>
        <taxon>Ecdysozoa</taxon>
        <taxon>Arthropoda</taxon>
        <taxon>Hexapoda</taxon>
        <taxon>Insecta</taxon>
        <taxon>Pterygota</taxon>
        <taxon>Neoptera</taxon>
        <taxon>Endopterygota</taxon>
        <taxon>Diptera</taxon>
        <taxon>Brachycera</taxon>
        <taxon>Stratiomyomorpha</taxon>
        <taxon>Stratiomyidae</taxon>
        <taxon>Hermetiinae</taxon>
        <taxon>Hermetia</taxon>
    </lineage>
</organism>
<dbReference type="PANTHER" id="PTHR11686:SF9">
    <property type="entry name" value="RE13973P"/>
    <property type="match status" value="1"/>
</dbReference>
<feature type="transmembrane region" description="Helical" evidence="4">
    <location>
        <begin position="89"/>
        <end position="110"/>
    </location>
</feature>
<gene>
    <name evidence="5" type="ORF">HERILL_LOCUS13398</name>
</gene>